<keyword evidence="17 18" id="KW-0132">Cell division</keyword>
<evidence type="ECO:0000256" key="6">
    <source>
        <dbReference type="ARBA" id="ARBA00015655"/>
    </source>
</evidence>
<evidence type="ECO:0000256" key="16">
    <source>
        <dbReference type="ARBA" id="ARBA00047632"/>
    </source>
</evidence>
<dbReference type="Pfam" id="PF21799">
    <property type="entry name" value="MurD-like_N"/>
    <property type="match status" value="1"/>
</dbReference>
<dbReference type="Gene3D" id="3.40.1190.10">
    <property type="entry name" value="Mur-like, catalytic domain"/>
    <property type="match status" value="1"/>
</dbReference>
<evidence type="ECO:0000256" key="13">
    <source>
        <dbReference type="ARBA" id="ARBA00023316"/>
    </source>
</evidence>
<dbReference type="EC" id="6.3.2.9" evidence="5 17"/>
<evidence type="ECO:0000256" key="11">
    <source>
        <dbReference type="ARBA" id="ARBA00022960"/>
    </source>
</evidence>
<name>A0A562J1B2_9FIRM</name>
<evidence type="ECO:0000256" key="12">
    <source>
        <dbReference type="ARBA" id="ARBA00022984"/>
    </source>
</evidence>
<evidence type="ECO:0000313" key="22">
    <source>
        <dbReference type="Proteomes" id="UP000315343"/>
    </source>
</evidence>
<dbReference type="InterPro" id="IPR013221">
    <property type="entry name" value="Mur_ligase_cen"/>
</dbReference>
<evidence type="ECO:0000256" key="15">
    <source>
        <dbReference type="ARBA" id="ARBA00032324"/>
    </source>
</evidence>
<dbReference type="GO" id="GO:0008360">
    <property type="term" value="P:regulation of cell shape"/>
    <property type="evidence" value="ECO:0007669"/>
    <property type="project" value="UniProtKB-KW"/>
</dbReference>
<dbReference type="Pfam" id="PF08245">
    <property type="entry name" value="Mur_ligase_M"/>
    <property type="match status" value="1"/>
</dbReference>
<comment type="subcellular location">
    <subcellularLocation>
        <location evidence="2 17 18">Cytoplasm</location>
    </subcellularLocation>
</comment>
<comment type="function">
    <text evidence="1 17 18">Cell wall formation. Catalyzes the addition of glutamate to the nucleotide precursor UDP-N-acetylmuramoyl-L-alanine (UMA).</text>
</comment>
<comment type="similarity">
    <text evidence="4 17">Belongs to the MurCDEF family.</text>
</comment>
<evidence type="ECO:0000256" key="9">
    <source>
        <dbReference type="ARBA" id="ARBA00022741"/>
    </source>
</evidence>
<dbReference type="Pfam" id="PF02875">
    <property type="entry name" value="Mur_ligase_C"/>
    <property type="match status" value="1"/>
</dbReference>
<feature type="binding site" evidence="17">
    <location>
        <begin position="115"/>
        <end position="121"/>
    </location>
    <ligand>
        <name>ATP</name>
        <dbReference type="ChEBI" id="CHEBI:30616"/>
    </ligand>
</feature>
<dbReference type="OrthoDB" id="9809796at2"/>
<comment type="caution">
    <text evidence="21">The sequence shown here is derived from an EMBL/GenBank/DDBJ whole genome shotgun (WGS) entry which is preliminary data.</text>
</comment>
<dbReference type="EMBL" id="VLKH01000015">
    <property type="protein sequence ID" value="TWH76937.1"/>
    <property type="molecule type" value="Genomic_DNA"/>
</dbReference>
<dbReference type="PANTHER" id="PTHR43692">
    <property type="entry name" value="UDP-N-ACETYLMURAMOYLALANINE--D-GLUTAMATE LIGASE"/>
    <property type="match status" value="1"/>
</dbReference>
<dbReference type="GO" id="GO:0009252">
    <property type="term" value="P:peptidoglycan biosynthetic process"/>
    <property type="evidence" value="ECO:0007669"/>
    <property type="project" value="UniProtKB-UniRule"/>
</dbReference>
<keyword evidence="7 17" id="KW-0963">Cytoplasm</keyword>
<evidence type="ECO:0000256" key="10">
    <source>
        <dbReference type="ARBA" id="ARBA00022840"/>
    </source>
</evidence>
<keyword evidence="22" id="KW-1185">Reference proteome</keyword>
<organism evidence="21 22">
    <name type="scientific">Sedimentibacter saalensis</name>
    <dbReference type="NCBI Taxonomy" id="130788"/>
    <lineage>
        <taxon>Bacteria</taxon>
        <taxon>Bacillati</taxon>
        <taxon>Bacillota</taxon>
        <taxon>Tissierellia</taxon>
        <taxon>Sedimentibacter</taxon>
    </lineage>
</organism>
<dbReference type="GO" id="GO:0005737">
    <property type="term" value="C:cytoplasm"/>
    <property type="evidence" value="ECO:0007669"/>
    <property type="project" value="UniProtKB-SubCell"/>
</dbReference>
<evidence type="ECO:0000259" key="20">
    <source>
        <dbReference type="Pfam" id="PF08245"/>
    </source>
</evidence>
<dbReference type="GO" id="GO:0005524">
    <property type="term" value="F:ATP binding"/>
    <property type="evidence" value="ECO:0007669"/>
    <property type="project" value="UniProtKB-UniRule"/>
</dbReference>
<dbReference type="HAMAP" id="MF_00639">
    <property type="entry name" value="MurD"/>
    <property type="match status" value="1"/>
</dbReference>
<evidence type="ECO:0000256" key="4">
    <source>
        <dbReference type="ARBA" id="ARBA00010416"/>
    </source>
</evidence>
<dbReference type="PROSITE" id="PS51257">
    <property type="entry name" value="PROKAR_LIPOPROTEIN"/>
    <property type="match status" value="1"/>
</dbReference>
<dbReference type="RefSeq" id="WP_145086899.1">
    <property type="nucleotide sequence ID" value="NZ_VLKH01000015.1"/>
</dbReference>
<evidence type="ECO:0000256" key="5">
    <source>
        <dbReference type="ARBA" id="ARBA00012212"/>
    </source>
</evidence>
<keyword evidence="8 17" id="KW-0436">Ligase</keyword>
<dbReference type="PANTHER" id="PTHR43692:SF1">
    <property type="entry name" value="UDP-N-ACETYLMURAMOYLALANINE--D-GLUTAMATE LIGASE"/>
    <property type="match status" value="1"/>
</dbReference>
<dbReference type="SUPFAM" id="SSF51984">
    <property type="entry name" value="MurCD N-terminal domain"/>
    <property type="match status" value="1"/>
</dbReference>
<accession>A0A562J1B2</accession>
<evidence type="ECO:0000256" key="7">
    <source>
        <dbReference type="ARBA" id="ARBA00022490"/>
    </source>
</evidence>
<reference evidence="21 22" key="1">
    <citation type="submission" date="2019-07" db="EMBL/GenBank/DDBJ databases">
        <title>Genomic Encyclopedia of Type Strains, Phase I: the one thousand microbial genomes (KMG-I) project.</title>
        <authorList>
            <person name="Kyrpides N."/>
        </authorList>
    </citation>
    <scope>NUCLEOTIDE SEQUENCE [LARGE SCALE GENOMIC DNA]</scope>
    <source>
        <strain evidence="21 22">DSM 13558</strain>
    </source>
</reference>
<keyword evidence="10 17" id="KW-0067">ATP-binding</keyword>
<evidence type="ECO:0000256" key="14">
    <source>
        <dbReference type="ARBA" id="ARBA00030398"/>
    </source>
</evidence>
<dbReference type="InterPro" id="IPR005762">
    <property type="entry name" value="MurD"/>
</dbReference>
<keyword evidence="12 17" id="KW-0573">Peptidoglycan synthesis</keyword>
<dbReference type="UniPathway" id="UPA00219"/>
<dbReference type="SUPFAM" id="SSF53244">
    <property type="entry name" value="MurD-like peptide ligases, peptide-binding domain"/>
    <property type="match status" value="1"/>
</dbReference>
<dbReference type="InterPro" id="IPR036565">
    <property type="entry name" value="Mur-like_cat_sf"/>
</dbReference>
<evidence type="ECO:0000256" key="8">
    <source>
        <dbReference type="ARBA" id="ARBA00022598"/>
    </source>
</evidence>
<comment type="catalytic activity">
    <reaction evidence="16 17 18">
        <text>UDP-N-acetyl-alpha-D-muramoyl-L-alanine + D-glutamate + ATP = UDP-N-acetyl-alpha-D-muramoyl-L-alanyl-D-glutamate + ADP + phosphate + H(+)</text>
        <dbReference type="Rhea" id="RHEA:16429"/>
        <dbReference type="ChEBI" id="CHEBI:15378"/>
        <dbReference type="ChEBI" id="CHEBI:29986"/>
        <dbReference type="ChEBI" id="CHEBI:30616"/>
        <dbReference type="ChEBI" id="CHEBI:43474"/>
        <dbReference type="ChEBI" id="CHEBI:83898"/>
        <dbReference type="ChEBI" id="CHEBI:83900"/>
        <dbReference type="ChEBI" id="CHEBI:456216"/>
        <dbReference type="EC" id="6.3.2.9"/>
    </reaction>
</comment>
<feature type="domain" description="Mur ligase central" evidence="20">
    <location>
        <begin position="113"/>
        <end position="291"/>
    </location>
</feature>
<evidence type="ECO:0000256" key="3">
    <source>
        <dbReference type="ARBA" id="ARBA00004752"/>
    </source>
</evidence>
<keyword evidence="13 17" id="KW-0961">Cell wall biogenesis/degradation</keyword>
<dbReference type="SUPFAM" id="SSF53623">
    <property type="entry name" value="MurD-like peptide ligases, catalytic domain"/>
    <property type="match status" value="1"/>
</dbReference>
<proteinExistence type="inferred from homology"/>
<evidence type="ECO:0000259" key="19">
    <source>
        <dbReference type="Pfam" id="PF02875"/>
    </source>
</evidence>
<evidence type="ECO:0000256" key="18">
    <source>
        <dbReference type="RuleBase" id="RU003664"/>
    </source>
</evidence>
<dbReference type="InterPro" id="IPR004101">
    <property type="entry name" value="Mur_ligase_C"/>
</dbReference>
<dbReference type="GO" id="GO:0008764">
    <property type="term" value="F:UDP-N-acetylmuramoylalanine-D-glutamate ligase activity"/>
    <property type="evidence" value="ECO:0007669"/>
    <property type="project" value="UniProtKB-UniRule"/>
</dbReference>
<evidence type="ECO:0000313" key="21">
    <source>
        <dbReference type="EMBL" id="TWH76937.1"/>
    </source>
</evidence>
<dbReference type="AlphaFoldDB" id="A0A562J1B2"/>
<keyword evidence="9 17" id="KW-0547">Nucleotide-binding</keyword>
<dbReference type="Gene3D" id="3.40.50.720">
    <property type="entry name" value="NAD(P)-binding Rossmann-like Domain"/>
    <property type="match status" value="1"/>
</dbReference>
<dbReference type="GO" id="GO:0051301">
    <property type="term" value="P:cell division"/>
    <property type="evidence" value="ECO:0007669"/>
    <property type="project" value="UniProtKB-KW"/>
</dbReference>
<dbReference type="Gene3D" id="3.90.190.20">
    <property type="entry name" value="Mur ligase, C-terminal domain"/>
    <property type="match status" value="1"/>
</dbReference>
<dbReference type="NCBIfam" id="TIGR01087">
    <property type="entry name" value="murD"/>
    <property type="match status" value="1"/>
</dbReference>
<protein>
    <recommendedName>
        <fullName evidence="6 17">UDP-N-acetylmuramoylalanine--D-glutamate ligase</fullName>
        <ecNumber evidence="5 17">6.3.2.9</ecNumber>
    </recommendedName>
    <alternativeName>
        <fullName evidence="15 17">D-glutamic acid-adding enzyme</fullName>
    </alternativeName>
    <alternativeName>
        <fullName evidence="14 17">UDP-N-acetylmuramoyl-L-alanyl-D-glutamate synthetase</fullName>
    </alternativeName>
</protein>
<gene>
    <name evidence="17" type="primary">murD</name>
    <name evidence="21" type="ORF">LY60_03566</name>
</gene>
<comment type="pathway">
    <text evidence="3 17 18">Cell wall biogenesis; peptidoglycan biosynthesis.</text>
</comment>
<dbReference type="InterPro" id="IPR036615">
    <property type="entry name" value="Mur_ligase_C_dom_sf"/>
</dbReference>
<evidence type="ECO:0000256" key="1">
    <source>
        <dbReference type="ARBA" id="ARBA00002734"/>
    </source>
</evidence>
<evidence type="ECO:0000256" key="17">
    <source>
        <dbReference type="HAMAP-Rule" id="MF_00639"/>
    </source>
</evidence>
<keyword evidence="11 17" id="KW-0133">Cell shape</keyword>
<sequence length="458" mass="51196">MKNKKILVIGLGVSGISCIKALHKLGAVIYAYDESPQEKLYEKLQELSSIQAEYFFGSSDIENIPMDELDFAIKSPGIKYEVPIVVKLIEKSIKIISDVEAAYMVTEASFISITGTNGKTTTTTLIGEIIKESGRNCKLTGNIGFGIFDDAMNSKKGDVLIAEVSSFQLAGTYDYKPQISVMTNITPDHMDYHHTMENYVEAKFKNVINQDENDCAILNYEDEIIRDYSPNIRAKKIFFSSERVLDKGIFVLDGKMVYKNEKDTIFIINTKDIFIPGKHNLENAMAAAGAAIALGTDVETITKVLKEFKGVEHRLEFCGEYNNVKFYNDSKGTNPDASIKAVQGIEKPIVLIAGGYDKKSQYDEFIQSFDNKVKALVLLGQTADDIEKCARSYGFTNIYKVQNMDEAVKKCFELSEEGDNVVLSPACASWGMYPNYEVRGRDFKERVKYYGGSSTQSR</sequence>
<evidence type="ECO:0000256" key="2">
    <source>
        <dbReference type="ARBA" id="ARBA00004496"/>
    </source>
</evidence>
<dbReference type="Proteomes" id="UP000315343">
    <property type="component" value="Unassembled WGS sequence"/>
</dbReference>
<dbReference type="GO" id="GO:0071555">
    <property type="term" value="P:cell wall organization"/>
    <property type="evidence" value="ECO:0007669"/>
    <property type="project" value="UniProtKB-KW"/>
</dbReference>
<feature type="domain" description="Mur ligase C-terminal" evidence="19">
    <location>
        <begin position="313"/>
        <end position="427"/>
    </location>
</feature>
<keyword evidence="17 18" id="KW-0131">Cell cycle</keyword>